<protein>
    <submittedName>
        <fullName evidence="2">Uncharacterized protein</fullName>
    </submittedName>
</protein>
<reference evidence="2" key="1">
    <citation type="submission" date="2020-11" db="EMBL/GenBank/DDBJ databases">
        <authorList>
            <person name="Tran Van P."/>
        </authorList>
    </citation>
    <scope>NUCLEOTIDE SEQUENCE</scope>
</reference>
<sequence length="110" mass="12154">MEEEVAELTWKEERNRLSADLQAEHERSESLSKEVTELRSVLQDAEQLDKSVTQNHSSSVNGPASEPSITEISSQAATKGHRLTVTQHAAPGYFLLHSLQYLHNGGSGKK</sequence>
<evidence type="ECO:0000256" key="1">
    <source>
        <dbReference type="SAM" id="MobiDB-lite"/>
    </source>
</evidence>
<proteinExistence type="predicted"/>
<organism evidence="2">
    <name type="scientific">Timema poppense</name>
    <name type="common">Walking stick</name>
    <dbReference type="NCBI Taxonomy" id="170557"/>
    <lineage>
        <taxon>Eukaryota</taxon>
        <taxon>Metazoa</taxon>
        <taxon>Ecdysozoa</taxon>
        <taxon>Arthropoda</taxon>
        <taxon>Hexapoda</taxon>
        <taxon>Insecta</taxon>
        <taxon>Pterygota</taxon>
        <taxon>Neoptera</taxon>
        <taxon>Polyneoptera</taxon>
        <taxon>Phasmatodea</taxon>
        <taxon>Timematodea</taxon>
        <taxon>Timematoidea</taxon>
        <taxon>Timematidae</taxon>
        <taxon>Timema</taxon>
    </lineage>
</organism>
<dbReference type="AlphaFoldDB" id="A0A7R9H4A5"/>
<name>A0A7R9H4A5_TIMPO</name>
<evidence type="ECO:0000313" key="2">
    <source>
        <dbReference type="EMBL" id="CAD7408382.1"/>
    </source>
</evidence>
<accession>A0A7R9H4A5</accession>
<feature type="region of interest" description="Disordered" evidence="1">
    <location>
        <begin position="46"/>
        <end position="79"/>
    </location>
</feature>
<gene>
    <name evidence="2" type="ORF">TPSB3V08_LOCUS6340</name>
</gene>
<dbReference type="EMBL" id="OD003685">
    <property type="protein sequence ID" value="CAD7408382.1"/>
    <property type="molecule type" value="Genomic_DNA"/>
</dbReference>
<feature type="region of interest" description="Disordered" evidence="1">
    <location>
        <begin position="1"/>
        <end position="34"/>
    </location>
</feature>
<feature type="compositionally biased region" description="Polar residues" evidence="1">
    <location>
        <begin position="50"/>
        <end position="77"/>
    </location>
</feature>
<feature type="compositionally biased region" description="Basic and acidic residues" evidence="1">
    <location>
        <begin position="9"/>
        <end position="34"/>
    </location>
</feature>